<sequence>MEILDRHKAPSVCSLQDPFLFYIHIDHFLCRVFIVHHHCVIGFVVMLQVIHTDAEYEYTFIKFHNVLYIAYDRERLFITIAGKAGNGSRCRTSTIYYKISQPE</sequence>
<accession>A0A498DN52</accession>
<dbReference type="EMBL" id="RCHR01000003">
    <property type="protein sequence ID" value="RLL45172.1"/>
    <property type="molecule type" value="Genomic_DNA"/>
</dbReference>
<dbReference type="AlphaFoldDB" id="A0A498DN52"/>
<protein>
    <submittedName>
        <fullName evidence="1">Uncharacterized protein</fullName>
    </submittedName>
</protein>
<keyword evidence="2" id="KW-1185">Reference proteome</keyword>
<reference evidence="1 2" key="1">
    <citation type="submission" date="2018-10" db="EMBL/GenBank/DDBJ databases">
        <title>Oceanobacillus sp. YLB-02 draft genome.</title>
        <authorList>
            <person name="Yu L."/>
        </authorList>
    </citation>
    <scope>NUCLEOTIDE SEQUENCE [LARGE SCALE GENOMIC DNA]</scope>
    <source>
        <strain evidence="1 2">YLB-02</strain>
    </source>
</reference>
<name>A0A498DN52_9BACI</name>
<proteinExistence type="predicted"/>
<comment type="caution">
    <text evidence="1">The sequence shown here is derived from an EMBL/GenBank/DDBJ whole genome shotgun (WGS) entry which is preliminary data.</text>
</comment>
<evidence type="ECO:0000313" key="2">
    <source>
        <dbReference type="Proteomes" id="UP000270219"/>
    </source>
</evidence>
<gene>
    <name evidence="1" type="ORF">D8M04_09940</name>
</gene>
<evidence type="ECO:0000313" key="1">
    <source>
        <dbReference type="EMBL" id="RLL45172.1"/>
    </source>
</evidence>
<dbReference type="Proteomes" id="UP000270219">
    <property type="component" value="Unassembled WGS sequence"/>
</dbReference>
<organism evidence="1 2">
    <name type="scientific">Oceanobacillus piezotolerans</name>
    <dbReference type="NCBI Taxonomy" id="2448030"/>
    <lineage>
        <taxon>Bacteria</taxon>
        <taxon>Bacillati</taxon>
        <taxon>Bacillota</taxon>
        <taxon>Bacilli</taxon>
        <taxon>Bacillales</taxon>
        <taxon>Bacillaceae</taxon>
        <taxon>Oceanobacillus</taxon>
    </lineage>
</organism>